<dbReference type="AlphaFoldDB" id="A0A8C9XR63"/>
<dbReference type="PANTHER" id="PTHR46600">
    <property type="entry name" value="THAP DOMAIN-CONTAINING"/>
    <property type="match status" value="1"/>
</dbReference>
<proteinExistence type="inferred from homology"/>
<keyword evidence="16" id="KW-1185">Reference proteome</keyword>
<evidence type="ECO:0000256" key="2">
    <source>
        <dbReference type="ARBA" id="ARBA00006177"/>
    </source>
</evidence>
<dbReference type="SMART" id="SM00980">
    <property type="entry name" value="THAP"/>
    <property type="match status" value="1"/>
</dbReference>
<evidence type="ECO:0000259" key="14">
    <source>
        <dbReference type="PROSITE" id="PS50950"/>
    </source>
</evidence>
<keyword evidence="8 12" id="KW-0238">DNA-binding</keyword>
<dbReference type="Gene3D" id="6.20.210.20">
    <property type="entry name" value="THAP domain"/>
    <property type="match status" value="1"/>
</dbReference>
<keyword evidence="9 13" id="KW-0804">Transcription</keyword>
<keyword evidence="6 13" id="KW-0805">Transcription regulation</keyword>
<dbReference type="GO" id="GO:0001935">
    <property type="term" value="P:endothelial cell proliferation"/>
    <property type="evidence" value="ECO:0007669"/>
    <property type="project" value="UniProtKB-UniRule"/>
</dbReference>
<evidence type="ECO:0000256" key="7">
    <source>
        <dbReference type="ARBA" id="ARBA00023054"/>
    </source>
</evidence>
<evidence type="ECO:0000313" key="15">
    <source>
        <dbReference type="Ensembl" id="ENSSLUP00000014459.1"/>
    </source>
</evidence>
<evidence type="ECO:0000256" key="1">
    <source>
        <dbReference type="ARBA" id="ARBA00004642"/>
    </source>
</evidence>
<keyword evidence="11 13" id="KW-0131">Cell cycle</keyword>
<evidence type="ECO:0000256" key="11">
    <source>
        <dbReference type="ARBA" id="ARBA00023306"/>
    </source>
</evidence>
<evidence type="ECO:0000256" key="6">
    <source>
        <dbReference type="ARBA" id="ARBA00023015"/>
    </source>
</evidence>
<name>A0A8C9XR63_SANLU</name>
<dbReference type="PROSITE" id="PS50950">
    <property type="entry name" value="ZF_THAP"/>
    <property type="match status" value="1"/>
</dbReference>
<dbReference type="GO" id="GO:0005654">
    <property type="term" value="C:nucleoplasm"/>
    <property type="evidence" value="ECO:0007669"/>
    <property type="project" value="UniProtKB-SubCell"/>
</dbReference>
<accession>A0A8C9XR63</accession>
<dbReference type="GO" id="GO:0003700">
    <property type="term" value="F:DNA-binding transcription factor activity"/>
    <property type="evidence" value="ECO:0007669"/>
    <property type="project" value="UniProtKB-UniRule"/>
</dbReference>
<evidence type="ECO:0000313" key="16">
    <source>
        <dbReference type="Proteomes" id="UP000694568"/>
    </source>
</evidence>
<dbReference type="InterPro" id="IPR006612">
    <property type="entry name" value="THAP_Znf"/>
</dbReference>
<organism evidence="15 16">
    <name type="scientific">Sander lucioperca</name>
    <name type="common">Pike-perch</name>
    <name type="synonym">Perca lucioperca</name>
    <dbReference type="NCBI Taxonomy" id="283035"/>
    <lineage>
        <taxon>Eukaryota</taxon>
        <taxon>Metazoa</taxon>
        <taxon>Chordata</taxon>
        <taxon>Craniata</taxon>
        <taxon>Vertebrata</taxon>
        <taxon>Euteleostomi</taxon>
        <taxon>Actinopterygii</taxon>
        <taxon>Neopterygii</taxon>
        <taxon>Teleostei</taxon>
        <taxon>Neoteleostei</taxon>
        <taxon>Acanthomorphata</taxon>
        <taxon>Eupercaria</taxon>
        <taxon>Perciformes</taxon>
        <taxon>Percoidei</taxon>
        <taxon>Percidae</taxon>
        <taxon>Luciopercinae</taxon>
        <taxon>Sander</taxon>
    </lineage>
</organism>
<feature type="domain" description="THAP-type" evidence="14">
    <location>
        <begin position="1"/>
        <end position="90"/>
    </location>
</feature>
<evidence type="ECO:0000256" key="10">
    <source>
        <dbReference type="ARBA" id="ARBA00023242"/>
    </source>
</evidence>
<dbReference type="Pfam" id="PF05485">
    <property type="entry name" value="THAP"/>
    <property type="match status" value="1"/>
</dbReference>
<dbReference type="GeneTree" id="ENSGT00940000168268"/>
<evidence type="ECO:0000256" key="13">
    <source>
        <dbReference type="RuleBase" id="RU369073"/>
    </source>
</evidence>
<dbReference type="InterPro" id="IPR038441">
    <property type="entry name" value="THAP_Znf_sf"/>
</dbReference>
<dbReference type="GO" id="GO:0043565">
    <property type="term" value="F:sequence-specific DNA binding"/>
    <property type="evidence" value="ECO:0007669"/>
    <property type="project" value="UniProtKB-UniRule"/>
</dbReference>
<keyword evidence="5" id="KW-0862">Zinc</keyword>
<reference evidence="15" key="2">
    <citation type="submission" date="2025-09" db="UniProtKB">
        <authorList>
            <consortium name="Ensembl"/>
        </authorList>
    </citation>
    <scope>IDENTIFICATION</scope>
</reference>
<evidence type="ECO:0000256" key="5">
    <source>
        <dbReference type="ARBA" id="ARBA00022833"/>
    </source>
</evidence>
<dbReference type="InterPro" id="IPR026516">
    <property type="entry name" value="THAP1/10"/>
</dbReference>
<dbReference type="SMART" id="SM00692">
    <property type="entry name" value="DM3"/>
    <property type="match status" value="1"/>
</dbReference>
<keyword evidence="7 13" id="KW-0175">Coiled coil</keyword>
<sequence>MAASTRSCCCSVPGCSTSGRRQPYLSFHAFPKDETLRKSWVRLIRRDEGPSFSILRGSTFICSLHFNKESIYVLESGRKRLKANTIPTRFPWNNWGDDQPRRWSVFDRNITICNSRSEQRERAFWNSNKKQ</sequence>
<evidence type="ECO:0000256" key="8">
    <source>
        <dbReference type="ARBA" id="ARBA00023125"/>
    </source>
</evidence>
<evidence type="ECO:0000256" key="4">
    <source>
        <dbReference type="ARBA" id="ARBA00022771"/>
    </source>
</evidence>
<comment type="subcellular location">
    <subcellularLocation>
        <location evidence="1 13">Nucleus</location>
        <location evidence="1 13">Nucleoplasm</location>
    </subcellularLocation>
</comment>
<keyword evidence="4 12" id="KW-0863">Zinc-finger</keyword>
<protein>
    <recommendedName>
        <fullName evidence="13">THAP domain-containing protein 1</fullName>
    </recommendedName>
</protein>
<evidence type="ECO:0000256" key="9">
    <source>
        <dbReference type="ARBA" id="ARBA00023163"/>
    </source>
</evidence>
<keyword evidence="10 13" id="KW-0539">Nucleus</keyword>
<evidence type="ECO:0000256" key="3">
    <source>
        <dbReference type="ARBA" id="ARBA00022723"/>
    </source>
</evidence>
<dbReference type="SUPFAM" id="SSF57716">
    <property type="entry name" value="Glucocorticoid receptor-like (DNA-binding domain)"/>
    <property type="match status" value="1"/>
</dbReference>
<dbReference type="Proteomes" id="UP000694568">
    <property type="component" value="Unplaced"/>
</dbReference>
<comment type="function">
    <text evidence="13">DNA-binding transcription regulator that regulates endothelial cell proliferation and G1/S cell-cycle progression. Specifically binds the 5'-[AT]NTNN[GT]GGCA[AGT]-3' core DNA sequence and acts by modulating expression of pRB-E2F cell-cycle target genes.</text>
</comment>
<dbReference type="GO" id="GO:0008270">
    <property type="term" value="F:zinc ion binding"/>
    <property type="evidence" value="ECO:0007669"/>
    <property type="project" value="UniProtKB-KW"/>
</dbReference>
<comment type="similarity">
    <text evidence="2 13">Belongs to the THAP1 family.</text>
</comment>
<reference evidence="15" key="1">
    <citation type="submission" date="2025-08" db="UniProtKB">
        <authorList>
            <consortium name="Ensembl"/>
        </authorList>
    </citation>
    <scope>IDENTIFICATION</scope>
</reference>
<evidence type="ECO:0000256" key="12">
    <source>
        <dbReference type="PROSITE-ProRule" id="PRU00309"/>
    </source>
</evidence>
<dbReference type="PANTHER" id="PTHR46600:SF1">
    <property type="entry name" value="THAP DOMAIN-CONTAINING PROTEIN 1"/>
    <property type="match status" value="1"/>
</dbReference>
<keyword evidence="3" id="KW-0479">Metal-binding</keyword>
<dbReference type="Ensembl" id="ENSSLUT00000014930.1">
    <property type="protein sequence ID" value="ENSSLUP00000014459.1"/>
    <property type="gene ID" value="ENSSLUG00000006774.1"/>
</dbReference>